<dbReference type="Gene3D" id="3.30.2140.20">
    <property type="match status" value="1"/>
</dbReference>
<name>A0A9P4JWU3_9PLEO</name>
<dbReference type="OrthoDB" id="10260017at2759"/>
<dbReference type="InterPro" id="IPR038765">
    <property type="entry name" value="Papain-like_cys_pep_sf"/>
</dbReference>
<reference evidence="3" key="1">
    <citation type="journal article" date="2020" name="Stud. Mycol.">
        <title>101 Dothideomycetes genomes: a test case for predicting lifestyles and emergence of pathogens.</title>
        <authorList>
            <person name="Haridas S."/>
            <person name="Albert R."/>
            <person name="Binder M."/>
            <person name="Bloem J."/>
            <person name="Labutti K."/>
            <person name="Salamov A."/>
            <person name="Andreopoulos B."/>
            <person name="Baker S."/>
            <person name="Barry K."/>
            <person name="Bills G."/>
            <person name="Bluhm B."/>
            <person name="Cannon C."/>
            <person name="Castanera R."/>
            <person name="Culley D."/>
            <person name="Daum C."/>
            <person name="Ezra D."/>
            <person name="Gonzalez J."/>
            <person name="Henrissat B."/>
            <person name="Kuo A."/>
            <person name="Liang C."/>
            <person name="Lipzen A."/>
            <person name="Lutzoni F."/>
            <person name="Magnuson J."/>
            <person name="Mondo S."/>
            <person name="Nolan M."/>
            <person name="Ohm R."/>
            <person name="Pangilinan J."/>
            <person name="Park H.-J."/>
            <person name="Ramirez L."/>
            <person name="Alfaro M."/>
            <person name="Sun H."/>
            <person name="Tritt A."/>
            <person name="Yoshinaga Y."/>
            <person name="Zwiers L.-H."/>
            <person name="Turgeon B."/>
            <person name="Goodwin S."/>
            <person name="Spatafora J."/>
            <person name="Crous P."/>
            <person name="Grigoriev I."/>
        </authorList>
    </citation>
    <scope>NUCLEOTIDE SEQUENCE</scope>
    <source>
        <strain evidence="3">ATCC 74209</strain>
    </source>
</reference>
<evidence type="ECO:0000256" key="2">
    <source>
        <dbReference type="RuleBase" id="RU003452"/>
    </source>
</evidence>
<comment type="similarity">
    <text evidence="1 2">Belongs to the arylamine N-acetyltransferase family.</text>
</comment>
<dbReference type="SUPFAM" id="SSF54001">
    <property type="entry name" value="Cysteine proteinases"/>
    <property type="match status" value="1"/>
</dbReference>
<keyword evidence="2" id="KW-0808">Transferase</keyword>
<dbReference type="InterPro" id="IPR001447">
    <property type="entry name" value="Arylamine_N-AcTrfase"/>
</dbReference>
<evidence type="ECO:0000256" key="1">
    <source>
        <dbReference type="ARBA" id="ARBA00006547"/>
    </source>
</evidence>
<dbReference type="PANTHER" id="PTHR11786:SF0">
    <property type="entry name" value="ARYLAMINE N-ACETYLTRANSFERASE 4-RELATED"/>
    <property type="match status" value="1"/>
</dbReference>
<accession>A0A9P4JWU3</accession>
<evidence type="ECO:0000313" key="4">
    <source>
        <dbReference type="Proteomes" id="UP000799536"/>
    </source>
</evidence>
<gene>
    <name evidence="3" type="ORF">GQ43DRAFT_429399</name>
</gene>
<dbReference type="Proteomes" id="UP000799536">
    <property type="component" value="Unassembled WGS sequence"/>
</dbReference>
<dbReference type="GO" id="GO:0016407">
    <property type="term" value="F:acetyltransferase activity"/>
    <property type="evidence" value="ECO:0007669"/>
    <property type="project" value="InterPro"/>
</dbReference>
<comment type="caution">
    <text evidence="3">The sequence shown here is derived from an EMBL/GenBank/DDBJ whole genome shotgun (WGS) entry which is preliminary data.</text>
</comment>
<proteinExistence type="inferred from homology"/>
<dbReference type="PRINTS" id="PR01543">
    <property type="entry name" value="ANATRNSFRASE"/>
</dbReference>
<dbReference type="Pfam" id="PF00797">
    <property type="entry name" value="Acetyltransf_2"/>
    <property type="match status" value="1"/>
</dbReference>
<evidence type="ECO:0000313" key="3">
    <source>
        <dbReference type="EMBL" id="KAF2203983.1"/>
    </source>
</evidence>
<dbReference type="PANTHER" id="PTHR11786">
    <property type="entry name" value="N-HYDROXYARYLAMINE O-ACETYLTRANSFERASE"/>
    <property type="match status" value="1"/>
</dbReference>
<keyword evidence="4" id="KW-1185">Reference proteome</keyword>
<dbReference type="InterPro" id="IPR053710">
    <property type="entry name" value="Arylamine_NAT_domain_sf"/>
</dbReference>
<protein>
    <submittedName>
        <fullName evidence="3">Arylamine N-acetyltransferase 1</fullName>
    </submittedName>
</protein>
<dbReference type="EMBL" id="ML993888">
    <property type="protein sequence ID" value="KAF2203983.1"/>
    <property type="molecule type" value="Genomic_DNA"/>
</dbReference>
<keyword evidence="2" id="KW-0012">Acyltransferase</keyword>
<organism evidence="3 4">
    <name type="scientific">Delitschia confertaspora ATCC 74209</name>
    <dbReference type="NCBI Taxonomy" id="1513339"/>
    <lineage>
        <taxon>Eukaryota</taxon>
        <taxon>Fungi</taxon>
        <taxon>Dikarya</taxon>
        <taxon>Ascomycota</taxon>
        <taxon>Pezizomycotina</taxon>
        <taxon>Dothideomycetes</taxon>
        <taxon>Pleosporomycetidae</taxon>
        <taxon>Pleosporales</taxon>
        <taxon>Delitschiaceae</taxon>
        <taxon>Delitschia</taxon>
    </lineage>
</organism>
<sequence>MSSNSRPVFLKDQIIKYFQRLGLSEEHRKYSIENESPEDTLQYLSLLQKLHLVAIPFENLTLHYSYHRQLSLHPEALFQKIIGDNNGRGGYCMENNCLFGILLHSLGFNLYSAGARVYGGGKWNGWSHMVNIVLIGNARYHVDVGFGANTPTQPLELEKSGRIYPSIKPGSMRLQWRNLDVNTNPDQRLWVYEHRIDDQSDFQQMYCFTELEFLPNDYELMSYFTSTNPKIWFTQQIVCKKEILGGPDNTELVGSVILGDSIKWRILGKKEREEQFGSEEDRLKALEDVFGIKFSTVEKEGIRGLPSEIKKQ</sequence>
<dbReference type="AlphaFoldDB" id="A0A9P4JWU3"/>